<evidence type="ECO:0000256" key="3">
    <source>
        <dbReference type="ARBA" id="ARBA00023242"/>
    </source>
</evidence>
<dbReference type="GO" id="GO:0005634">
    <property type="term" value="C:nucleus"/>
    <property type="evidence" value="ECO:0007669"/>
    <property type="project" value="UniProtKB-SubCell"/>
</dbReference>
<proteinExistence type="predicted"/>
<dbReference type="PANTHER" id="PTHR15052:SF2">
    <property type="entry name" value="GENERAL TRANSCRIPTION FACTOR 3C POLYPEPTIDE 2"/>
    <property type="match status" value="1"/>
</dbReference>
<dbReference type="PANTHER" id="PTHR15052">
    <property type="entry name" value="RNA POLYMERASE III TRANSCRIPTION INITIATION FACTOR COMPLEX SUBUNIT"/>
    <property type="match status" value="1"/>
</dbReference>
<dbReference type="GO" id="GO:0000127">
    <property type="term" value="C:transcription factor TFIIIC complex"/>
    <property type="evidence" value="ECO:0007669"/>
    <property type="project" value="TreeGrafter"/>
</dbReference>
<comment type="caution">
    <text evidence="4">The sequence shown here is derived from an EMBL/GenBank/DDBJ whole genome shotgun (WGS) entry which is preliminary data.</text>
</comment>
<protein>
    <submittedName>
        <fullName evidence="4">Uncharacterized protein</fullName>
    </submittedName>
</protein>
<dbReference type="GO" id="GO:0006383">
    <property type="term" value="P:transcription by RNA polymerase III"/>
    <property type="evidence" value="ECO:0007669"/>
    <property type="project" value="TreeGrafter"/>
</dbReference>
<name>A0A9P6X6R4_RHIOR</name>
<dbReference type="InterPro" id="IPR052416">
    <property type="entry name" value="GTF3C_component"/>
</dbReference>
<keyword evidence="3" id="KW-0539">Nucleus</keyword>
<dbReference type="InterPro" id="IPR036322">
    <property type="entry name" value="WD40_repeat_dom_sf"/>
</dbReference>
<dbReference type="Gene3D" id="2.130.10.10">
    <property type="entry name" value="YVTN repeat-like/Quinoprotein amine dehydrogenase"/>
    <property type="match status" value="1"/>
</dbReference>
<evidence type="ECO:0000313" key="4">
    <source>
        <dbReference type="EMBL" id="KAG1306220.1"/>
    </source>
</evidence>
<dbReference type="SUPFAM" id="SSF50978">
    <property type="entry name" value="WD40 repeat-like"/>
    <property type="match status" value="1"/>
</dbReference>
<accession>A0A9P6X6R4</accession>
<reference evidence="4" key="1">
    <citation type="journal article" date="2020" name="Microb. Genom.">
        <title>Genetic diversity of clinical and environmental Mucorales isolates obtained from an investigation of mucormycosis cases among solid organ transplant recipients.</title>
        <authorList>
            <person name="Nguyen M.H."/>
            <person name="Kaul D."/>
            <person name="Muto C."/>
            <person name="Cheng S.J."/>
            <person name="Richter R.A."/>
            <person name="Bruno V.M."/>
            <person name="Liu G."/>
            <person name="Beyhan S."/>
            <person name="Sundermann A.J."/>
            <person name="Mounaud S."/>
            <person name="Pasculle A.W."/>
            <person name="Nierman W.C."/>
            <person name="Driscoll E."/>
            <person name="Cumbie R."/>
            <person name="Clancy C.J."/>
            <person name="Dupont C.L."/>
        </authorList>
    </citation>
    <scope>NUCLEOTIDE SEQUENCE</scope>
    <source>
        <strain evidence="4">GL11</strain>
    </source>
</reference>
<comment type="subcellular location">
    <subcellularLocation>
        <location evidence="1">Nucleus</location>
    </subcellularLocation>
</comment>
<keyword evidence="5" id="KW-1185">Reference proteome</keyword>
<dbReference type="AlphaFoldDB" id="A0A9P6X6R4"/>
<evidence type="ECO:0000256" key="1">
    <source>
        <dbReference type="ARBA" id="ARBA00004123"/>
    </source>
</evidence>
<keyword evidence="2" id="KW-0804">Transcription</keyword>
<dbReference type="Proteomes" id="UP000716291">
    <property type="component" value="Unassembled WGS sequence"/>
</dbReference>
<evidence type="ECO:0000256" key="2">
    <source>
        <dbReference type="ARBA" id="ARBA00023163"/>
    </source>
</evidence>
<dbReference type="EMBL" id="JAANQT010001180">
    <property type="protein sequence ID" value="KAG1306220.1"/>
    <property type="molecule type" value="Genomic_DNA"/>
</dbReference>
<dbReference type="InterPro" id="IPR015943">
    <property type="entry name" value="WD40/YVTN_repeat-like_dom_sf"/>
</dbReference>
<organism evidence="4 5">
    <name type="scientific">Rhizopus oryzae</name>
    <name type="common">Mucormycosis agent</name>
    <name type="synonym">Rhizopus arrhizus var. delemar</name>
    <dbReference type="NCBI Taxonomy" id="64495"/>
    <lineage>
        <taxon>Eukaryota</taxon>
        <taxon>Fungi</taxon>
        <taxon>Fungi incertae sedis</taxon>
        <taxon>Mucoromycota</taxon>
        <taxon>Mucoromycotina</taxon>
        <taxon>Mucoromycetes</taxon>
        <taxon>Mucorales</taxon>
        <taxon>Mucorineae</taxon>
        <taxon>Rhizopodaceae</taxon>
        <taxon>Rhizopus</taxon>
    </lineage>
</organism>
<evidence type="ECO:0000313" key="5">
    <source>
        <dbReference type="Proteomes" id="UP000716291"/>
    </source>
</evidence>
<sequence>MLDTSNIYDQVVYEDVHPQMDEWEVVEESEAMPYFPSRIQPVNVKLGIERESKVEVPLFSFIKLEDHFKYKKGYILNTGGNIWGLDFVPKVASQQSDPLTQYLAVGGYRGAAEEHMSMDEVQPTGTYKNCIQIYKLKLSAKQAQTDPVLEICILHDFGVIYDLKWCPYGAYEESANSELPKLGILTIACGDETIRTMVVPHPEVIRTKLNITSNKTIYLRVKASRCTLASKYSKALAIAWGGHKKLASCGTAGDVTVWNMESALRNPSAVCSQHLLYASMVLDAPGKNICWRGIIDPYHIIVGGFDGQIRLVDMNDPSVPFTMSRSRGPVYSIAWPGHAPMLLLSGAEDVIRALTYSGSMGPCYTRYGEMPGPCWSIGMSEHHGHLSVANATGWIVTTNVYQPKLKSIALSLYVVYKLCYHAETKSFIYVDGLGVKTGEYMKKVPRYELFSTPEVSLQKVTWNPNKETAGFIASGGAAGLCRIEFEGRGPNWE</sequence>
<gene>
    <name evidence="4" type="ORF">G6F64_007764</name>
</gene>